<dbReference type="GO" id="GO:0003700">
    <property type="term" value="F:DNA-binding transcription factor activity"/>
    <property type="evidence" value="ECO:0007669"/>
    <property type="project" value="InterPro"/>
</dbReference>
<dbReference type="PANTHER" id="PTHR30514">
    <property type="entry name" value="GLUCOKINASE"/>
    <property type="match status" value="1"/>
</dbReference>
<evidence type="ECO:0000259" key="1">
    <source>
        <dbReference type="PROSITE" id="PS51071"/>
    </source>
</evidence>
<dbReference type="InterPro" id="IPR001347">
    <property type="entry name" value="SIS_dom"/>
</dbReference>
<evidence type="ECO:0008006" key="5">
    <source>
        <dbReference type="Google" id="ProtNLM"/>
    </source>
</evidence>
<dbReference type="Gene3D" id="3.40.50.10490">
    <property type="entry name" value="Glucose-6-phosphate isomerase like protein, domain 1"/>
    <property type="match status" value="1"/>
</dbReference>
<dbReference type="InterPro" id="IPR036388">
    <property type="entry name" value="WH-like_DNA-bd_sf"/>
</dbReference>
<dbReference type="Pfam" id="PF01418">
    <property type="entry name" value="HTH_6"/>
    <property type="match status" value="1"/>
</dbReference>
<dbReference type="Gene3D" id="1.10.10.10">
    <property type="entry name" value="Winged helix-like DNA-binding domain superfamily/Winged helix DNA-binding domain"/>
    <property type="match status" value="1"/>
</dbReference>
<name>A0A0X8GZU8_9FIRM</name>
<accession>A0A0X8GZU8</accession>
<evidence type="ECO:0000313" key="4">
    <source>
        <dbReference type="Proteomes" id="UP000063781"/>
    </source>
</evidence>
<dbReference type="PANTHER" id="PTHR30514:SF1">
    <property type="entry name" value="HTH-TYPE TRANSCRIPTIONAL REGULATOR HEXR-RELATED"/>
    <property type="match status" value="1"/>
</dbReference>
<keyword evidence="4" id="KW-1185">Reference proteome</keyword>
<feature type="domain" description="SIS" evidence="2">
    <location>
        <begin position="117"/>
        <end position="254"/>
    </location>
</feature>
<dbReference type="GO" id="GO:0003677">
    <property type="term" value="F:DNA binding"/>
    <property type="evidence" value="ECO:0007669"/>
    <property type="project" value="InterPro"/>
</dbReference>
<dbReference type="PROSITE" id="PS51071">
    <property type="entry name" value="HTH_RPIR"/>
    <property type="match status" value="1"/>
</dbReference>
<dbReference type="InterPro" id="IPR000281">
    <property type="entry name" value="HTH_RpiR"/>
</dbReference>
<dbReference type="GO" id="GO:0097367">
    <property type="term" value="F:carbohydrate derivative binding"/>
    <property type="evidence" value="ECO:0007669"/>
    <property type="project" value="InterPro"/>
</dbReference>
<dbReference type="GO" id="GO:1901135">
    <property type="term" value="P:carbohydrate derivative metabolic process"/>
    <property type="evidence" value="ECO:0007669"/>
    <property type="project" value="InterPro"/>
</dbReference>
<feature type="domain" description="HTH rpiR-type" evidence="1">
    <location>
        <begin position="1"/>
        <end position="77"/>
    </location>
</feature>
<dbReference type="OrthoDB" id="9762536at2"/>
<evidence type="ECO:0000313" key="3">
    <source>
        <dbReference type="EMBL" id="AMC93477.1"/>
    </source>
</evidence>
<dbReference type="SUPFAM" id="SSF53697">
    <property type="entry name" value="SIS domain"/>
    <property type="match status" value="1"/>
</dbReference>
<dbReference type="InterPro" id="IPR047640">
    <property type="entry name" value="RpiR-like"/>
</dbReference>
<dbReference type="PROSITE" id="PS51464">
    <property type="entry name" value="SIS"/>
    <property type="match status" value="1"/>
</dbReference>
<proteinExistence type="predicted"/>
<reference evidence="3 4" key="1">
    <citation type="submission" date="2015-10" db="EMBL/GenBank/DDBJ databases">
        <title>Erysipelothrix larvae sp. LV19 isolated from the larval gut of the rhinoceros beetle, Trypoxylus dichotomus.</title>
        <authorList>
            <person name="Lim S."/>
            <person name="Kim B.-C."/>
        </authorList>
    </citation>
    <scope>NUCLEOTIDE SEQUENCE [LARGE SCALE GENOMIC DNA]</scope>
    <source>
        <strain evidence="3 4">LV19</strain>
    </source>
</reference>
<dbReference type="AlphaFoldDB" id="A0A0X8GZU8"/>
<dbReference type="STRING" id="1514105.AOC36_05630"/>
<dbReference type="EMBL" id="CP013213">
    <property type="protein sequence ID" value="AMC93477.1"/>
    <property type="molecule type" value="Genomic_DNA"/>
</dbReference>
<dbReference type="Proteomes" id="UP000063781">
    <property type="component" value="Chromosome"/>
</dbReference>
<dbReference type="InterPro" id="IPR009057">
    <property type="entry name" value="Homeodomain-like_sf"/>
</dbReference>
<evidence type="ECO:0000259" key="2">
    <source>
        <dbReference type="PROSITE" id="PS51464"/>
    </source>
</evidence>
<dbReference type="RefSeq" id="WP_067632304.1">
    <property type="nucleotide sequence ID" value="NZ_CP013213.1"/>
</dbReference>
<dbReference type="InterPro" id="IPR046348">
    <property type="entry name" value="SIS_dom_sf"/>
</dbReference>
<dbReference type="SUPFAM" id="SSF46689">
    <property type="entry name" value="Homeodomain-like"/>
    <property type="match status" value="1"/>
</dbReference>
<gene>
    <name evidence="3" type="ORF">AOC36_05630</name>
</gene>
<dbReference type="Pfam" id="PF01380">
    <property type="entry name" value="SIS"/>
    <property type="match status" value="1"/>
</dbReference>
<protein>
    <recommendedName>
        <fullName evidence="5">Transcriptional regulator</fullName>
    </recommendedName>
</protein>
<dbReference type="KEGG" id="erl:AOC36_05630"/>
<sequence length="254" mass="28925">MTFISNIENKKSSFTKNEMKACERILDNLMRVQRLSLTKMSEEINVSKTTILRFCQKIGYSGYTEFRFECIKYVNSLKNIEEKNDEKNRLITNVSQRYIDTISQFHMWLDDNDMRQIVEFIKSARIIRCIGEINSSVTCYQLRYALAMYGYNVDVLTAASEVVSIDLSTNDSDVILLISANANPESNIIKETMRLAEGCKTPIILITMNSQTSIKQKVDLAITLPSVASGNESSLLENVPIYSVFVQVLLSYLS</sequence>
<organism evidence="3 4">
    <name type="scientific">Erysipelothrix larvae</name>
    <dbReference type="NCBI Taxonomy" id="1514105"/>
    <lineage>
        <taxon>Bacteria</taxon>
        <taxon>Bacillati</taxon>
        <taxon>Bacillota</taxon>
        <taxon>Erysipelotrichia</taxon>
        <taxon>Erysipelotrichales</taxon>
        <taxon>Erysipelotrichaceae</taxon>
        <taxon>Erysipelothrix</taxon>
    </lineage>
</organism>